<dbReference type="FunFam" id="2.30.30.140:FF:000022">
    <property type="entry name" value="Hydrogenase assembly chaperone HybG"/>
    <property type="match status" value="1"/>
</dbReference>
<dbReference type="PANTHER" id="PTHR35177:SF2">
    <property type="entry name" value="HYDROGENASE MATURATION FACTOR HYBG"/>
    <property type="match status" value="1"/>
</dbReference>
<dbReference type="InterPro" id="IPR001109">
    <property type="entry name" value="Hydrogenase_HupF/HypC"/>
</dbReference>
<protein>
    <recommendedName>
        <fullName evidence="3">Hydrogenase maturation factor HypC</fullName>
    </recommendedName>
</protein>
<dbReference type="AlphaFoldDB" id="A0A1E5Q565"/>
<evidence type="ECO:0000256" key="1">
    <source>
        <dbReference type="ARBA" id="ARBA00006018"/>
    </source>
</evidence>
<sequence length="80" mass="8458">MCLAIPARVKERLGDDMAKVDLDGVLKDISIALTPDVVEGDYVIVHVGYALSVIDPEEAQKTLALFDEMQAAGALAAVTS</sequence>
<dbReference type="InterPro" id="IPR019812">
    <property type="entry name" value="Hydgase_assmbl_chp_CS"/>
</dbReference>
<dbReference type="RefSeq" id="WP_069958800.1">
    <property type="nucleotide sequence ID" value="NZ_MCGG01000052.1"/>
</dbReference>
<comment type="caution">
    <text evidence="4">The sequence shown here is derived from an EMBL/GenBank/DDBJ whole genome shotgun (WGS) entry which is preliminary data.</text>
</comment>
<evidence type="ECO:0000313" key="5">
    <source>
        <dbReference type="Proteomes" id="UP000095347"/>
    </source>
</evidence>
<reference evidence="5" key="1">
    <citation type="submission" date="2016-07" db="EMBL/GenBank/DDBJ databases">
        <authorList>
            <person name="Florea S."/>
            <person name="Webb J.S."/>
            <person name="Jaromczyk J."/>
            <person name="Schardl C.L."/>
        </authorList>
    </citation>
    <scope>NUCLEOTIDE SEQUENCE [LARGE SCALE GENOMIC DNA]</scope>
    <source>
        <strain evidence="5">MV-1</strain>
    </source>
</reference>
<evidence type="ECO:0000313" key="4">
    <source>
        <dbReference type="EMBL" id="OEJ65341.1"/>
    </source>
</evidence>
<dbReference type="NCBIfam" id="TIGR00074">
    <property type="entry name" value="hypC_hupF"/>
    <property type="match status" value="1"/>
</dbReference>
<dbReference type="PANTHER" id="PTHR35177">
    <property type="entry name" value="HYDROGENASE MATURATION FACTOR HYBG"/>
    <property type="match status" value="1"/>
</dbReference>
<dbReference type="Pfam" id="PF01455">
    <property type="entry name" value="HupF_HypC"/>
    <property type="match status" value="1"/>
</dbReference>
<dbReference type="Proteomes" id="UP000095347">
    <property type="component" value="Unassembled WGS sequence"/>
</dbReference>
<gene>
    <name evidence="4" type="ORF">BEN30_14580</name>
</gene>
<dbReference type="STRING" id="28181.BEN30_14580"/>
<evidence type="ECO:0000256" key="2">
    <source>
        <dbReference type="ARBA" id="ARBA00053969"/>
    </source>
</evidence>
<evidence type="ECO:0000256" key="3">
    <source>
        <dbReference type="ARBA" id="ARBA00071976"/>
    </source>
</evidence>
<dbReference type="GO" id="GO:1902670">
    <property type="term" value="F:carbon dioxide binding"/>
    <property type="evidence" value="ECO:0007669"/>
    <property type="project" value="TreeGrafter"/>
</dbReference>
<accession>A0A1E5Q565</accession>
<dbReference type="Gene3D" id="2.30.30.140">
    <property type="match status" value="1"/>
</dbReference>
<comment type="similarity">
    <text evidence="1">Belongs to the HupF/HypC family.</text>
</comment>
<dbReference type="PRINTS" id="PR00445">
    <property type="entry name" value="HUPFHYPC"/>
</dbReference>
<dbReference type="OrthoDB" id="9806017at2"/>
<dbReference type="GO" id="GO:0051604">
    <property type="term" value="P:protein maturation"/>
    <property type="evidence" value="ECO:0007669"/>
    <property type="project" value="TreeGrafter"/>
</dbReference>
<comment type="function">
    <text evidence="2">Involved in the maturation of [NiFe] hydrogenases. Involved in the biosynthesis of the Fe(CN)(2)CO cofactor.</text>
</comment>
<dbReference type="EMBL" id="MCGG01000052">
    <property type="protein sequence ID" value="OEJ65341.1"/>
    <property type="molecule type" value="Genomic_DNA"/>
</dbReference>
<dbReference type="SUPFAM" id="SSF159127">
    <property type="entry name" value="HupF/HypC-like"/>
    <property type="match status" value="1"/>
</dbReference>
<dbReference type="PROSITE" id="PS01097">
    <property type="entry name" value="HUPF_HYPC"/>
    <property type="match status" value="1"/>
</dbReference>
<dbReference type="GO" id="GO:0005506">
    <property type="term" value="F:iron ion binding"/>
    <property type="evidence" value="ECO:0007669"/>
    <property type="project" value="TreeGrafter"/>
</dbReference>
<name>A0A1E5Q565_9PROT</name>
<organism evidence="4 5">
    <name type="scientific">Magnetovibrio blakemorei</name>
    <dbReference type="NCBI Taxonomy" id="28181"/>
    <lineage>
        <taxon>Bacteria</taxon>
        <taxon>Pseudomonadati</taxon>
        <taxon>Pseudomonadota</taxon>
        <taxon>Alphaproteobacteria</taxon>
        <taxon>Rhodospirillales</taxon>
        <taxon>Magnetovibrionaceae</taxon>
        <taxon>Magnetovibrio</taxon>
    </lineage>
</organism>
<keyword evidence="5" id="KW-1185">Reference proteome</keyword>
<proteinExistence type="inferred from homology"/>